<gene>
    <name evidence="1" type="ORF">SMN809_LOCUS62309</name>
</gene>
<dbReference type="EMBL" id="CAJOBI010257742">
    <property type="protein sequence ID" value="CAF5116380.1"/>
    <property type="molecule type" value="Genomic_DNA"/>
</dbReference>
<accession>A0A8S3FFE2</accession>
<protein>
    <submittedName>
        <fullName evidence="1">Uncharacterized protein</fullName>
    </submittedName>
</protein>
<evidence type="ECO:0000313" key="2">
    <source>
        <dbReference type="Proteomes" id="UP000676336"/>
    </source>
</evidence>
<evidence type="ECO:0000313" key="1">
    <source>
        <dbReference type="EMBL" id="CAF5116380.1"/>
    </source>
</evidence>
<dbReference type="AlphaFoldDB" id="A0A8S3FFE2"/>
<dbReference type="Proteomes" id="UP000676336">
    <property type="component" value="Unassembled WGS sequence"/>
</dbReference>
<comment type="caution">
    <text evidence="1">The sequence shown here is derived from an EMBL/GenBank/DDBJ whole genome shotgun (WGS) entry which is preliminary data.</text>
</comment>
<feature type="non-terminal residue" evidence="1">
    <location>
        <position position="1"/>
    </location>
</feature>
<organism evidence="1 2">
    <name type="scientific">Rotaria magnacalcarata</name>
    <dbReference type="NCBI Taxonomy" id="392030"/>
    <lineage>
        <taxon>Eukaryota</taxon>
        <taxon>Metazoa</taxon>
        <taxon>Spiralia</taxon>
        <taxon>Gnathifera</taxon>
        <taxon>Rotifera</taxon>
        <taxon>Eurotatoria</taxon>
        <taxon>Bdelloidea</taxon>
        <taxon>Philodinida</taxon>
        <taxon>Philodinidae</taxon>
        <taxon>Rotaria</taxon>
    </lineage>
</organism>
<name>A0A8S3FFE2_9BILA</name>
<proteinExistence type="predicted"/>
<reference evidence="1" key="1">
    <citation type="submission" date="2021-02" db="EMBL/GenBank/DDBJ databases">
        <authorList>
            <person name="Nowell W R."/>
        </authorList>
    </citation>
    <scope>NUCLEOTIDE SEQUENCE</scope>
</reference>
<sequence length="64" mass="7266">QKKVDRKRPELIKVIHQINNSNVGSRNQCLQTSTNSRVVIKKRKKGRENFKKLTTATTTATATT</sequence>